<dbReference type="OrthoDB" id="415590at2759"/>
<feature type="region of interest" description="Disordered" evidence="1">
    <location>
        <begin position="1"/>
        <end position="20"/>
    </location>
</feature>
<name>A0A1S3ZBP7_TOBAC</name>
<dbReference type="InterPro" id="IPR029056">
    <property type="entry name" value="Ribokinase-like"/>
</dbReference>
<feature type="compositionally biased region" description="Polar residues" evidence="1">
    <location>
        <begin position="11"/>
        <end position="20"/>
    </location>
</feature>
<dbReference type="PANTHER" id="PTHR47826">
    <property type="entry name" value="OS03G0164700 PROTEIN"/>
    <property type="match status" value="1"/>
</dbReference>
<reference evidence="3" key="1">
    <citation type="submission" date="2025-08" db="UniProtKB">
        <authorList>
            <consortium name="RefSeq"/>
        </authorList>
    </citation>
    <scope>IDENTIFICATION</scope>
</reference>
<dbReference type="Gene3D" id="3.40.1190.20">
    <property type="match status" value="1"/>
</dbReference>
<dbReference type="InterPro" id="IPR011611">
    <property type="entry name" value="PfkB_dom"/>
</dbReference>
<dbReference type="SMR" id="A0A1S3ZBP7"/>
<accession>A0A1S3ZBP7</accession>
<evidence type="ECO:0000259" key="2">
    <source>
        <dbReference type="Pfam" id="PF00294"/>
    </source>
</evidence>
<feature type="domain" description="Carbohydrate kinase PfkB" evidence="2">
    <location>
        <begin position="89"/>
        <end position="402"/>
    </location>
</feature>
<dbReference type="PaxDb" id="4097-A0A1S3ZBP7"/>
<dbReference type="OMA" id="TCAPAFK"/>
<sequence length="488" mass="53231">MHHHANISLKPPSSSNSATLTHHHAFLSPNLFPQNPNYVVHPLRKKLRCSNFNCKGLEITVPKLRPNSLNNGDDKFRSVTAVKDVDIATLGNLCIDIVLNVPQLPPKPLDQRKAYMEQLSKSPPDKRYWEAGGNCNVAIAAARLGLHCITIGHVGDEIYGRFLIDVLSDEGISIVGMNEQSEVLNLPSSDYETLLCWVLVDPLQRHGFCSRADFNVDPAFNWMDKLSTEVKMAIRQSKILFCNGYDFDELSPSLLESAVECAVESGTSIFFDPGPRGKSLLAGRPEEKRALGKLLRMSEVLLLTSEEAVSLTGIDDPILAGQELLKNGACTKWVIVKMGPKGSILITKSSITCAPGFKVNIIDTVGCGDSFVAAIAFGFIHDLPLSYTLTLANAVGAATAMGCGAGRNVASLRKVLELLKESNLNEDDKFWDEVLNDKVNTQDLTVLSKLVINGNHQVNRVSVQKVVSELLPKLESAPAKKVAVPSKR</sequence>
<dbReference type="SUPFAM" id="SSF53613">
    <property type="entry name" value="Ribokinase-like"/>
    <property type="match status" value="1"/>
</dbReference>
<evidence type="ECO:0000256" key="1">
    <source>
        <dbReference type="SAM" id="MobiDB-lite"/>
    </source>
</evidence>
<proteinExistence type="predicted"/>
<dbReference type="PANTHER" id="PTHR47826:SF1">
    <property type="entry name" value="OS03G0164700 PROTEIN"/>
    <property type="match status" value="1"/>
</dbReference>
<evidence type="ECO:0000313" key="3">
    <source>
        <dbReference type="RefSeq" id="XP_016461875.1"/>
    </source>
</evidence>
<dbReference type="Pfam" id="PF00294">
    <property type="entry name" value="PfkB"/>
    <property type="match status" value="1"/>
</dbReference>
<protein>
    <submittedName>
        <fullName evidence="3">Probable fructokinase-4 isoform X2</fullName>
    </submittedName>
</protein>
<dbReference type="STRING" id="4097.A0A1S3ZBP7"/>
<dbReference type="RefSeq" id="XP_016461875.1">
    <property type="nucleotide sequence ID" value="XM_016606389.1"/>
</dbReference>
<gene>
    <name evidence="3" type="primary">LOC107785156</name>
</gene>
<organism evidence="3">
    <name type="scientific">Nicotiana tabacum</name>
    <name type="common">Common tobacco</name>
    <dbReference type="NCBI Taxonomy" id="4097"/>
    <lineage>
        <taxon>Eukaryota</taxon>
        <taxon>Viridiplantae</taxon>
        <taxon>Streptophyta</taxon>
        <taxon>Embryophyta</taxon>
        <taxon>Tracheophyta</taxon>
        <taxon>Spermatophyta</taxon>
        <taxon>Magnoliopsida</taxon>
        <taxon>eudicotyledons</taxon>
        <taxon>Gunneridae</taxon>
        <taxon>Pentapetalae</taxon>
        <taxon>asterids</taxon>
        <taxon>lamiids</taxon>
        <taxon>Solanales</taxon>
        <taxon>Solanaceae</taxon>
        <taxon>Nicotianoideae</taxon>
        <taxon>Nicotianeae</taxon>
        <taxon>Nicotiana</taxon>
    </lineage>
</organism>
<dbReference type="AlphaFoldDB" id="A0A1S3ZBP7"/>